<dbReference type="Pfam" id="PF02230">
    <property type="entry name" value="Abhydrolase_2"/>
    <property type="match status" value="1"/>
</dbReference>
<dbReference type="InterPro" id="IPR003140">
    <property type="entry name" value="PLipase/COase/thioEstase"/>
</dbReference>
<keyword evidence="5" id="KW-1185">Reference proteome</keyword>
<dbReference type="EMBL" id="JBHSXM010000001">
    <property type="protein sequence ID" value="MFC6837350.1"/>
    <property type="molecule type" value="Genomic_DNA"/>
</dbReference>
<evidence type="ECO:0000313" key="5">
    <source>
        <dbReference type="Proteomes" id="UP001596406"/>
    </source>
</evidence>
<comment type="similarity">
    <text evidence="1">Belongs to the AB hydrolase superfamily. AB hydrolase 2 family.</text>
</comment>
<dbReference type="InterPro" id="IPR029058">
    <property type="entry name" value="AB_hydrolase_fold"/>
</dbReference>
<gene>
    <name evidence="4" type="ORF">ACFQHK_12620</name>
</gene>
<dbReference type="PANTHER" id="PTHR10655:SF17">
    <property type="entry name" value="LYSOPHOSPHOLIPASE-LIKE PROTEIN 1"/>
    <property type="match status" value="1"/>
</dbReference>
<dbReference type="RefSeq" id="WP_304449015.1">
    <property type="nucleotide sequence ID" value="NZ_JARRAH010000001.1"/>
</dbReference>
<organism evidence="4 5">
    <name type="scientific">Halomarina ordinaria</name>
    <dbReference type="NCBI Taxonomy" id="3033939"/>
    <lineage>
        <taxon>Archaea</taxon>
        <taxon>Methanobacteriati</taxon>
        <taxon>Methanobacteriota</taxon>
        <taxon>Stenosarchaea group</taxon>
        <taxon>Halobacteria</taxon>
        <taxon>Halobacteriales</taxon>
        <taxon>Natronomonadaceae</taxon>
        <taxon>Halomarina</taxon>
    </lineage>
</organism>
<evidence type="ECO:0000313" key="4">
    <source>
        <dbReference type="EMBL" id="MFC6837350.1"/>
    </source>
</evidence>
<dbReference type="AlphaFoldDB" id="A0ABD5UCU4"/>
<name>A0ABD5UCU4_9EURY</name>
<evidence type="ECO:0000256" key="1">
    <source>
        <dbReference type="ARBA" id="ARBA00006499"/>
    </source>
</evidence>
<dbReference type="GO" id="GO:0016787">
    <property type="term" value="F:hydrolase activity"/>
    <property type="evidence" value="ECO:0007669"/>
    <property type="project" value="UniProtKB-KW"/>
</dbReference>
<protein>
    <submittedName>
        <fullName evidence="4">Alpha/beta hydrolase</fullName>
    </submittedName>
</protein>
<dbReference type="SUPFAM" id="SSF53474">
    <property type="entry name" value="alpha/beta-Hydrolases"/>
    <property type="match status" value="1"/>
</dbReference>
<reference evidence="4 5" key="1">
    <citation type="journal article" date="2019" name="Int. J. Syst. Evol. Microbiol.">
        <title>The Global Catalogue of Microorganisms (GCM) 10K type strain sequencing project: providing services to taxonomists for standard genome sequencing and annotation.</title>
        <authorList>
            <consortium name="The Broad Institute Genomics Platform"/>
            <consortium name="The Broad Institute Genome Sequencing Center for Infectious Disease"/>
            <person name="Wu L."/>
            <person name="Ma J."/>
        </authorList>
    </citation>
    <scope>NUCLEOTIDE SEQUENCE [LARGE SCALE GENOMIC DNA]</scope>
    <source>
        <strain evidence="4 5">PSRA2</strain>
    </source>
</reference>
<feature type="domain" description="Phospholipase/carboxylesterase/thioesterase" evidence="3">
    <location>
        <begin position="22"/>
        <end position="211"/>
    </location>
</feature>
<comment type="caution">
    <text evidence="4">The sequence shown here is derived from an EMBL/GenBank/DDBJ whole genome shotgun (WGS) entry which is preliminary data.</text>
</comment>
<sequence>MSAPDDPHGSQRLASSGAPLPAAEAAVVLVHGRGATAESILDMAGEFHARGVAYLAPQAAGNTWYPYSFLAPTEQNQPKLDSALRAVGNAVETAVEAGIPHERVVVVGFSQGACLSSEFLARHARRYGGFAALSGGLVGPEGTPREYEGSFDGTPVFLGCSDTDPHIPLERVKETVRVFEAMDADVDERIYPGMGHGVNEDELDAVRELVEAVAPSE</sequence>
<keyword evidence="2 4" id="KW-0378">Hydrolase</keyword>
<dbReference type="PANTHER" id="PTHR10655">
    <property type="entry name" value="LYSOPHOSPHOLIPASE-RELATED"/>
    <property type="match status" value="1"/>
</dbReference>
<accession>A0ABD5UCU4</accession>
<evidence type="ECO:0000259" key="3">
    <source>
        <dbReference type="Pfam" id="PF02230"/>
    </source>
</evidence>
<dbReference type="Proteomes" id="UP001596406">
    <property type="component" value="Unassembled WGS sequence"/>
</dbReference>
<proteinExistence type="inferred from homology"/>
<evidence type="ECO:0000256" key="2">
    <source>
        <dbReference type="ARBA" id="ARBA00022801"/>
    </source>
</evidence>
<dbReference type="Gene3D" id="3.40.50.1820">
    <property type="entry name" value="alpha/beta hydrolase"/>
    <property type="match status" value="1"/>
</dbReference>
<dbReference type="InterPro" id="IPR050565">
    <property type="entry name" value="LYPA1-2/EST-like"/>
</dbReference>